<keyword evidence="2" id="KW-1185">Reference proteome</keyword>
<sequence>MKKYSLKLIDLGTVVKKDPDIHFAHGGLAMKRTSENDRSQKVVPKQIAAVTNNSFRRQWISLGVSLRNENSTFSPLVTADGKQ</sequence>
<reference evidence="1 2" key="1">
    <citation type="journal article" date="2018" name="Mol. Genet. Genomics">
        <title>The red deer Cervus elaphus genome CerEla1.0: sequencing, annotating, genes, and chromosomes.</title>
        <authorList>
            <person name="Bana N.A."/>
            <person name="Nyiri A."/>
            <person name="Nagy J."/>
            <person name="Frank K."/>
            <person name="Nagy T."/>
            <person name="Steger V."/>
            <person name="Schiller M."/>
            <person name="Lakatos P."/>
            <person name="Sugar L."/>
            <person name="Horn P."/>
            <person name="Barta E."/>
            <person name="Orosz L."/>
        </authorList>
    </citation>
    <scope>NUCLEOTIDE SEQUENCE [LARGE SCALE GENOMIC DNA]</scope>
    <source>
        <strain evidence="1">Hungarian</strain>
    </source>
</reference>
<accession>A0A212C2Z9</accession>
<proteinExistence type="predicted"/>
<name>A0A212C2Z9_CEREH</name>
<dbReference type="AlphaFoldDB" id="A0A212C2Z9"/>
<gene>
    <name evidence="1" type="ORF">Celaphus_00019356</name>
</gene>
<dbReference type="EMBL" id="MKHE01000032">
    <property type="protein sequence ID" value="OWK00388.1"/>
    <property type="molecule type" value="Genomic_DNA"/>
</dbReference>
<evidence type="ECO:0000313" key="2">
    <source>
        <dbReference type="Proteomes" id="UP000242450"/>
    </source>
</evidence>
<protein>
    <submittedName>
        <fullName evidence="1">Uncharacterized protein</fullName>
    </submittedName>
</protein>
<evidence type="ECO:0000313" key="1">
    <source>
        <dbReference type="EMBL" id="OWK00388.1"/>
    </source>
</evidence>
<organism evidence="1 2">
    <name type="scientific">Cervus elaphus hippelaphus</name>
    <name type="common">European red deer</name>
    <dbReference type="NCBI Taxonomy" id="46360"/>
    <lineage>
        <taxon>Eukaryota</taxon>
        <taxon>Metazoa</taxon>
        <taxon>Chordata</taxon>
        <taxon>Craniata</taxon>
        <taxon>Vertebrata</taxon>
        <taxon>Euteleostomi</taxon>
        <taxon>Mammalia</taxon>
        <taxon>Eutheria</taxon>
        <taxon>Laurasiatheria</taxon>
        <taxon>Artiodactyla</taxon>
        <taxon>Ruminantia</taxon>
        <taxon>Pecora</taxon>
        <taxon>Cervidae</taxon>
        <taxon>Cervinae</taxon>
        <taxon>Cervus</taxon>
    </lineage>
</organism>
<dbReference type="Proteomes" id="UP000242450">
    <property type="component" value="Chromosome 32"/>
</dbReference>
<comment type="caution">
    <text evidence="1">The sequence shown here is derived from an EMBL/GenBank/DDBJ whole genome shotgun (WGS) entry which is preliminary data.</text>
</comment>